<dbReference type="InterPro" id="IPR036390">
    <property type="entry name" value="WH_DNA-bd_sf"/>
</dbReference>
<dbReference type="InterPro" id="IPR036388">
    <property type="entry name" value="WH-like_DNA-bd_sf"/>
</dbReference>
<gene>
    <name evidence="5" type="ORF">GCM10023322_46450</name>
</gene>
<dbReference type="PANTHER" id="PTHR43537:SF5">
    <property type="entry name" value="UXU OPERON TRANSCRIPTIONAL REGULATOR"/>
    <property type="match status" value="1"/>
</dbReference>
<evidence type="ECO:0000256" key="2">
    <source>
        <dbReference type="ARBA" id="ARBA00023125"/>
    </source>
</evidence>
<keyword evidence="3" id="KW-0804">Transcription</keyword>
<protein>
    <submittedName>
        <fullName evidence="5">FCD domain-containing protein</fullName>
    </submittedName>
</protein>
<evidence type="ECO:0000313" key="6">
    <source>
        <dbReference type="Proteomes" id="UP001501570"/>
    </source>
</evidence>
<dbReference type="SUPFAM" id="SSF46785">
    <property type="entry name" value="Winged helix' DNA-binding domain"/>
    <property type="match status" value="1"/>
</dbReference>
<evidence type="ECO:0000259" key="4">
    <source>
        <dbReference type="PROSITE" id="PS50949"/>
    </source>
</evidence>
<keyword evidence="2" id="KW-0238">DNA-binding</keyword>
<dbReference type="InterPro" id="IPR008920">
    <property type="entry name" value="TF_FadR/GntR_C"/>
</dbReference>
<dbReference type="SMART" id="SM00895">
    <property type="entry name" value="FCD"/>
    <property type="match status" value="1"/>
</dbReference>
<dbReference type="Pfam" id="PF07729">
    <property type="entry name" value="FCD"/>
    <property type="match status" value="1"/>
</dbReference>
<comment type="caution">
    <text evidence="5">The sequence shown here is derived from an EMBL/GenBank/DDBJ whole genome shotgun (WGS) entry which is preliminary data.</text>
</comment>
<dbReference type="Gene3D" id="1.10.10.10">
    <property type="entry name" value="Winged helix-like DNA-binding domain superfamily/Winged helix DNA-binding domain"/>
    <property type="match status" value="1"/>
</dbReference>
<dbReference type="SMART" id="SM00345">
    <property type="entry name" value="HTH_GNTR"/>
    <property type="match status" value="1"/>
</dbReference>
<feature type="domain" description="HTH gntR-type" evidence="4">
    <location>
        <begin position="30"/>
        <end position="99"/>
    </location>
</feature>
<dbReference type="SUPFAM" id="SSF48008">
    <property type="entry name" value="GntR ligand-binding domain-like"/>
    <property type="match status" value="1"/>
</dbReference>
<reference evidence="6" key="1">
    <citation type="journal article" date="2019" name="Int. J. Syst. Evol. Microbiol.">
        <title>The Global Catalogue of Microorganisms (GCM) 10K type strain sequencing project: providing services to taxonomists for standard genome sequencing and annotation.</title>
        <authorList>
            <consortium name="The Broad Institute Genomics Platform"/>
            <consortium name="The Broad Institute Genome Sequencing Center for Infectious Disease"/>
            <person name="Wu L."/>
            <person name="Ma J."/>
        </authorList>
    </citation>
    <scope>NUCLEOTIDE SEQUENCE [LARGE SCALE GENOMIC DNA]</scope>
    <source>
        <strain evidence="6">JCM 18304</strain>
    </source>
</reference>
<dbReference type="PANTHER" id="PTHR43537">
    <property type="entry name" value="TRANSCRIPTIONAL REGULATOR, GNTR FAMILY"/>
    <property type="match status" value="1"/>
</dbReference>
<evidence type="ECO:0000256" key="1">
    <source>
        <dbReference type="ARBA" id="ARBA00023015"/>
    </source>
</evidence>
<dbReference type="Pfam" id="PF00392">
    <property type="entry name" value="GntR"/>
    <property type="match status" value="1"/>
</dbReference>
<dbReference type="Proteomes" id="UP001501570">
    <property type="component" value="Unassembled WGS sequence"/>
</dbReference>
<proteinExistence type="predicted"/>
<accession>A0ABP9S3S5</accession>
<dbReference type="RefSeq" id="WP_345632792.1">
    <property type="nucleotide sequence ID" value="NZ_BAABJQ010000014.1"/>
</dbReference>
<dbReference type="PROSITE" id="PS50949">
    <property type="entry name" value="HTH_GNTR"/>
    <property type="match status" value="1"/>
</dbReference>
<keyword evidence="6" id="KW-1185">Reference proteome</keyword>
<dbReference type="Gene3D" id="1.20.120.530">
    <property type="entry name" value="GntR ligand-binding domain-like"/>
    <property type="match status" value="1"/>
</dbReference>
<keyword evidence="1" id="KW-0805">Transcription regulation</keyword>
<organism evidence="5 6">
    <name type="scientific">Rugosimonospora acidiphila</name>
    <dbReference type="NCBI Taxonomy" id="556531"/>
    <lineage>
        <taxon>Bacteria</taxon>
        <taxon>Bacillati</taxon>
        <taxon>Actinomycetota</taxon>
        <taxon>Actinomycetes</taxon>
        <taxon>Micromonosporales</taxon>
        <taxon>Micromonosporaceae</taxon>
        <taxon>Rugosimonospora</taxon>
    </lineage>
</organism>
<evidence type="ECO:0000313" key="5">
    <source>
        <dbReference type="EMBL" id="GAA5190691.1"/>
    </source>
</evidence>
<evidence type="ECO:0000256" key="3">
    <source>
        <dbReference type="ARBA" id="ARBA00023163"/>
    </source>
</evidence>
<dbReference type="PRINTS" id="PR00035">
    <property type="entry name" value="HTHGNTR"/>
</dbReference>
<name>A0ABP9S3S5_9ACTN</name>
<dbReference type="InterPro" id="IPR000524">
    <property type="entry name" value="Tscrpt_reg_HTH_GntR"/>
</dbReference>
<dbReference type="InterPro" id="IPR011711">
    <property type="entry name" value="GntR_C"/>
</dbReference>
<dbReference type="CDD" id="cd07377">
    <property type="entry name" value="WHTH_GntR"/>
    <property type="match status" value="1"/>
</dbReference>
<sequence length="268" mass="29549">MSFGEAVSVEQLHITGASRPSAAGDVSRPPKAAMLVAQRIVRDVVRGRMTPGDLLPPERVMLETYSTGRGTLREALRLLEFQGVISLKPGPGGGPVLQAPAASHLASTLVLLMQLNRAPYRVIVEVRTVLEPTISQLAAKQITDGSLAELGATIERMRDDVNDRDSFRDANRQFHDIIAWSSGNVLFAYIVDSLLGILDGTVIGIDYPSQRRAAIVKAHEEIYEALARRDESASEQRMREHLEAYTRYAKKKFPEVFEQTITWDGLIG</sequence>
<dbReference type="EMBL" id="BAABJQ010000014">
    <property type="protein sequence ID" value="GAA5190691.1"/>
    <property type="molecule type" value="Genomic_DNA"/>
</dbReference>